<dbReference type="SUPFAM" id="SSF49879">
    <property type="entry name" value="SMAD/FHA domain"/>
    <property type="match status" value="2"/>
</dbReference>
<dbReference type="AlphaFoldDB" id="A0AAU9K3W4"/>
<evidence type="ECO:0000313" key="3">
    <source>
        <dbReference type="Proteomes" id="UP001162131"/>
    </source>
</evidence>
<evidence type="ECO:0000259" key="1">
    <source>
        <dbReference type="PROSITE" id="PS50006"/>
    </source>
</evidence>
<dbReference type="InterPro" id="IPR050923">
    <property type="entry name" value="Cell_Proc_Reg/RNA_Proc"/>
</dbReference>
<feature type="domain" description="FHA" evidence="1">
    <location>
        <begin position="105"/>
        <end position="158"/>
    </location>
</feature>
<dbReference type="Gene3D" id="2.60.200.20">
    <property type="match status" value="2"/>
</dbReference>
<sequence length="288" mass="32058">MVNFKLFLSCCCQYPDENQQEPLPPESHQTKPSSNFIALPLENSGQRQEQSLLSSGSLISENEILTGPKMKFIIVEGNSLPKNTEYRINPGGYEGSTRTPKDGLVYFGNSSEKSDIVIHDSEASENNHMVVRYDVQKKKYFLKDLGEGTGTFVKITKPFSLKNGNVVSFGESHMLVQLNSANSDISLKFLEGPKADEVLSFTPDDSDIQIGRIQDCKVVFNDSSLSRYQLILKFQDQVGWILEDGNGVKGSTNGTWLFAEDFFEIHDGLLFKVGQTLFLAKTVEASMS</sequence>
<protein>
    <recommendedName>
        <fullName evidence="1">FHA domain-containing protein</fullName>
    </recommendedName>
</protein>
<accession>A0AAU9K3W4</accession>
<dbReference type="CDD" id="cd00060">
    <property type="entry name" value="FHA"/>
    <property type="match status" value="2"/>
</dbReference>
<proteinExistence type="predicted"/>
<feature type="domain" description="FHA" evidence="1">
    <location>
        <begin position="208"/>
        <end position="262"/>
    </location>
</feature>
<dbReference type="Proteomes" id="UP001162131">
    <property type="component" value="Unassembled WGS sequence"/>
</dbReference>
<keyword evidence="3" id="KW-1185">Reference proteome</keyword>
<reference evidence="2" key="1">
    <citation type="submission" date="2021-09" db="EMBL/GenBank/DDBJ databases">
        <authorList>
            <consortium name="AG Swart"/>
            <person name="Singh M."/>
            <person name="Singh A."/>
            <person name="Seah K."/>
            <person name="Emmerich C."/>
        </authorList>
    </citation>
    <scope>NUCLEOTIDE SEQUENCE</scope>
    <source>
        <strain evidence="2">ATCC30299</strain>
    </source>
</reference>
<comment type="caution">
    <text evidence="2">The sequence shown here is derived from an EMBL/GenBank/DDBJ whole genome shotgun (WGS) entry which is preliminary data.</text>
</comment>
<dbReference type="InterPro" id="IPR008984">
    <property type="entry name" value="SMAD_FHA_dom_sf"/>
</dbReference>
<dbReference type="EMBL" id="CAJZBQ010000051">
    <property type="protein sequence ID" value="CAG9330328.1"/>
    <property type="molecule type" value="Genomic_DNA"/>
</dbReference>
<evidence type="ECO:0000313" key="2">
    <source>
        <dbReference type="EMBL" id="CAG9330328.1"/>
    </source>
</evidence>
<name>A0AAU9K3W4_9CILI</name>
<organism evidence="2 3">
    <name type="scientific">Blepharisma stoltei</name>
    <dbReference type="NCBI Taxonomy" id="1481888"/>
    <lineage>
        <taxon>Eukaryota</taxon>
        <taxon>Sar</taxon>
        <taxon>Alveolata</taxon>
        <taxon>Ciliophora</taxon>
        <taxon>Postciliodesmatophora</taxon>
        <taxon>Heterotrichea</taxon>
        <taxon>Heterotrichida</taxon>
        <taxon>Blepharismidae</taxon>
        <taxon>Blepharisma</taxon>
    </lineage>
</organism>
<gene>
    <name evidence="2" type="ORF">BSTOLATCC_MIC50921</name>
</gene>
<dbReference type="InterPro" id="IPR000253">
    <property type="entry name" value="FHA_dom"/>
</dbReference>
<dbReference type="PANTHER" id="PTHR23308">
    <property type="entry name" value="NUCLEAR INHIBITOR OF PROTEIN PHOSPHATASE-1"/>
    <property type="match status" value="1"/>
</dbReference>
<dbReference type="Pfam" id="PF00498">
    <property type="entry name" value="FHA"/>
    <property type="match status" value="2"/>
</dbReference>
<dbReference type="PROSITE" id="PS50006">
    <property type="entry name" value="FHA_DOMAIN"/>
    <property type="match status" value="2"/>
</dbReference>
<dbReference type="SMART" id="SM00240">
    <property type="entry name" value="FHA"/>
    <property type="match status" value="2"/>
</dbReference>